<dbReference type="PANTHER" id="PTHR30349">
    <property type="entry name" value="PHAGE INTEGRASE-RELATED"/>
    <property type="match status" value="1"/>
</dbReference>
<evidence type="ECO:0000313" key="7">
    <source>
        <dbReference type="EMBL" id="MED5019298.1"/>
    </source>
</evidence>
<protein>
    <submittedName>
        <fullName evidence="7">Tyrosine-type recombinase/integrase</fullName>
    </submittedName>
</protein>
<dbReference type="InterPro" id="IPR002104">
    <property type="entry name" value="Integrase_catalytic"/>
</dbReference>
<evidence type="ECO:0000256" key="3">
    <source>
        <dbReference type="ARBA" id="ARBA00023172"/>
    </source>
</evidence>
<dbReference type="InterPro" id="IPR011010">
    <property type="entry name" value="DNA_brk_join_enz"/>
</dbReference>
<dbReference type="CDD" id="cd01189">
    <property type="entry name" value="INT_ICEBs1_C_like"/>
    <property type="match status" value="1"/>
</dbReference>
<evidence type="ECO:0000256" key="2">
    <source>
        <dbReference type="ARBA" id="ARBA00023125"/>
    </source>
</evidence>
<dbReference type="PANTHER" id="PTHR30349:SF64">
    <property type="entry name" value="PROPHAGE INTEGRASE INTD-RELATED"/>
    <property type="match status" value="1"/>
</dbReference>
<dbReference type="EMBL" id="JARTLD010000047">
    <property type="protein sequence ID" value="MED5019298.1"/>
    <property type="molecule type" value="Genomic_DNA"/>
</dbReference>
<sequence>MPRKKDLPPGVRERDGRYTYRYSVPVIVNGKKTRKQKETISYPTAKEAYSAGILIEADRLNGKLVDEKTISLGGWIEVWKDEYDIEREPRPGTMRTRMIALRSLMRHFGEHEKLKDITSYEYQKYLNQLKKQGRKQGTIRQYHSTAKLLFSDAVRKEIINSNPAEDAVLPAFKITLKEIESGLTEVPKFLEKEQLKNLLQLIRFRGKPQEYAIFFTLAYTGLRIGELMALKVSDINFEERSISITKSVTAHKSVKVFHLGPPKNMSSIRKVSIGDSVIKVLKGQLAWREAKIKNGELQYDGDFLFWSTRYPGYPACVSTIDDRFKILLEQADLSTELTPHSLRHTHVSLLAEAGEQLAVIQERLGHKNDEMTKRVYLHVTEGQRKLIPDRFEQVMNS</sequence>
<feature type="domain" description="Core-binding (CB)" evidence="6">
    <location>
        <begin position="70"/>
        <end position="154"/>
    </location>
</feature>
<evidence type="ECO:0000313" key="8">
    <source>
        <dbReference type="Proteomes" id="UP001343257"/>
    </source>
</evidence>
<dbReference type="InterPro" id="IPR050090">
    <property type="entry name" value="Tyrosine_recombinase_XerCD"/>
</dbReference>
<keyword evidence="3" id="KW-0233">DNA recombination</keyword>
<dbReference type="Pfam" id="PF00589">
    <property type="entry name" value="Phage_integrase"/>
    <property type="match status" value="1"/>
</dbReference>
<comment type="caution">
    <text evidence="7">The sequence shown here is derived from an EMBL/GenBank/DDBJ whole genome shotgun (WGS) entry which is preliminary data.</text>
</comment>
<dbReference type="SUPFAM" id="SSF56349">
    <property type="entry name" value="DNA breaking-rejoining enzymes"/>
    <property type="match status" value="1"/>
</dbReference>
<keyword evidence="8" id="KW-1185">Reference proteome</keyword>
<keyword evidence="2 4" id="KW-0238">DNA-binding</keyword>
<dbReference type="Gene3D" id="1.10.150.130">
    <property type="match status" value="1"/>
</dbReference>
<proteinExistence type="inferred from homology"/>
<evidence type="ECO:0000256" key="1">
    <source>
        <dbReference type="ARBA" id="ARBA00008857"/>
    </source>
</evidence>
<feature type="domain" description="Tyr recombinase" evidence="5">
    <location>
        <begin position="185"/>
        <end position="389"/>
    </location>
</feature>
<dbReference type="PROSITE" id="PS51900">
    <property type="entry name" value="CB"/>
    <property type="match status" value="1"/>
</dbReference>
<dbReference type="InterPro" id="IPR010998">
    <property type="entry name" value="Integrase_recombinase_N"/>
</dbReference>
<dbReference type="Pfam" id="PF13102">
    <property type="entry name" value="Phage_int_SAM_5"/>
    <property type="match status" value="1"/>
</dbReference>
<name>A0ABU6PWM7_9BACL</name>
<evidence type="ECO:0000259" key="5">
    <source>
        <dbReference type="PROSITE" id="PS51898"/>
    </source>
</evidence>
<organism evidence="7 8">
    <name type="scientific">Paenibacillus chibensis</name>
    <dbReference type="NCBI Taxonomy" id="59846"/>
    <lineage>
        <taxon>Bacteria</taxon>
        <taxon>Bacillati</taxon>
        <taxon>Bacillota</taxon>
        <taxon>Bacilli</taxon>
        <taxon>Bacillales</taxon>
        <taxon>Paenibacillaceae</taxon>
        <taxon>Paenibacillus</taxon>
    </lineage>
</organism>
<comment type="similarity">
    <text evidence="1">Belongs to the 'phage' integrase family.</text>
</comment>
<dbReference type="Gene3D" id="1.10.443.10">
    <property type="entry name" value="Intergrase catalytic core"/>
    <property type="match status" value="1"/>
</dbReference>
<dbReference type="InterPro" id="IPR013762">
    <property type="entry name" value="Integrase-like_cat_sf"/>
</dbReference>
<evidence type="ECO:0000259" key="6">
    <source>
        <dbReference type="PROSITE" id="PS51900"/>
    </source>
</evidence>
<dbReference type="InterPro" id="IPR025269">
    <property type="entry name" value="SAM-like_dom"/>
</dbReference>
<dbReference type="Proteomes" id="UP001343257">
    <property type="component" value="Unassembled WGS sequence"/>
</dbReference>
<evidence type="ECO:0000256" key="4">
    <source>
        <dbReference type="PROSITE-ProRule" id="PRU01248"/>
    </source>
</evidence>
<dbReference type="RefSeq" id="WP_328280172.1">
    <property type="nucleotide sequence ID" value="NZ_JARTLD010000047.1"/>
</dbReference>
<gene>
    <name evidence="7" type="ORF">P9847_18510</name>
</gene>
<reference evidence="7 8" key="1">
    <citation type="submission" date="2023-03" db="EMBL/GenBank/DDBJ databases">
        <title>Bacillus Genome Sequencing.</title>
        <authorList>
            <person name="Dunlap C."/>
        </authorList>
    </citation>
    <scope>NUCLEOTIDE SEQUENCE [LARGE SCALE GENOMIC DNA]</scope>
    <source>
        <strain evidence="7 8">NRS-52</strain>
    </source>
</reference>
<dbReference type="InterPro" id="IPR044068">
    <property type="entry name" value="CB"/>
</dbReference>
<accession>A0ABU6PWM7</accession>
<dbReference type="PROSITE" id="PS51898">
    <property type="entry name" value="TYR_RECOMBINASE"/>
    <property type="match status" value="1"/>
</dbReference>